<evidence type="ECO:0000313" key="1">
    <source>
        <dbReference type="EMBL" id="PIP56462.1"/>
    </source>
</evidence>
<sequence>MAKKRRYPYVVVVNENDLVMDLVDELLDLHDENPLCPVVFEIPPLPEGIVYDDEEDGSQKAVAFEVAEQVVQSCGEDWYTYEVGCKGKCWWIELIPTRVPVGRIAQCLFGNAIRQRVEESSFAGVFA</sequence>
<dbReference type="EMBL" id="PCSU01000053">
    <property type="protein sequence ID" value="PIP56462.1"/>
    <property type="molecule type" value="Genomic_DNA"/>
</dbReference>
<dbReference type="AlphaFoldDB" id="A0A2H0BFL2"/>
<name>A0A2H0BFL2_UNCKA</name>
<comment type="caution">
    <text evidence="1">The sequence shown here is derived from an EMBL/GenBank/DDBJ whole genome shotgun (WGS) entry which is preliminary data.</text>
</comment>
<dbReference type="Proteomes" id="UP000228495">
    <property type="component" value="Unassembled WGS sequence"/>
</dbReference>
<evidence type="ECO:0000313" key="2">
    <source>
        <dbReference type="Proteomes" id="UP000228495"/>
    </source>
</evidence>
<accession>A0A2H0BFL2</accession>
<protein>
    <submittedName>
        <fullName evidence="1">Uncharacterized protein</fullName>
    </submittedName>
</protein>
<proteinExistence type="predicted"/>
<organism evidence="1 2">
    <name type="scientific">candidate division WWE3 bacterium CG22_combo_CG10-13_8_21_14_all_39_12</name>
    <dbReference type="NCBI Taxonomy" id="1975094"/>
    <lineage>
        <taxon>Bacteria</taxon>
        <taxon>Katanobacteria</taxon>
    </lineage>
</organism>
<reference evidence="1 2" key="1">
    <citation type="submission" date="2017-09" db="EMBL/GenBank/DDBJ databases">
        <title>Depth-based differentiation of microbial function through sediment-hosted aquifers and enrichment of novel symbionts in the deep terrestrial subsurface.</title>
        <authorList>
            <person name="Probst A.J."/>
            <person name="Ladd B."/>
            <person name="Jarett J.K."/>
            <person name="Geller-Mcgrath D.E."/>
            <person name="Sieber C.M."/>
            <person name="Emerson J.B."/>
            <person name="Anantharaman K."/>
            <person name="Thomas B.C."/>
            <person name="Malmstrom R."/>
            <person name="Stieglmeier M."/>
            <person name="Klingl A."/>
            <person name="Woyke T."/>
            <person name="Ryan C.M."/>
            <person name="Banfield J.F."/>
        </authorList>
    </citation>
    <scope>NUCLEOTIDE SEQUENCE [LARGE SCALE GENOMIC DNA]</scope>
    <source>
        <strain evidence="1">CG22_combo_CG10-13_8_21_14_all_39_12</strain>
    </source>
</reference>
<gene>
    <name evidence="1" type="ORF">COX05_03060</name>
</gene>